<dbReference type="EMBL" id="BMXA01000004">
    <property type="protein sequence ID" value="GHA14666.1"/>
    <property type="molecule type" value="Genomic_DNA"/>
</dbReference>
<organism evidence="3 4">
    <name type="scientific">Arenicella chitinivorans</name>
    <dbReference type="NCBI Taxonomy" id="1329800"/>
    <lineage>
        <taxon>Bacteria</taxon>
        <taxon>Pseudomonadati</taxon>
        <taxon>Pseudomonadota</taxon>
        <taxon>Gammaproteobacteria</taxon>
        <taxon>Arenicellales</taxon>
        <taxon>Arenicellaceae</taxon>
        <taxon>Arenicella</taxon>
    </lineage>
</organism>
<proteinExistence type="inferred from homology"/>
<keyword evidence="2" id="KW-0378">Hydrolase</keyword>
<accession>A0A918VQ25</accession>
<comment type="caution">
    <text evidence="3">The sequence shown here is derived from an EMBL/GenBank/DDBJ whole genome shotgun (WGS) entry which is preliminary data.</text>
</comment>
<name>A0A918VQ25_9GAMM</name>
<dbReference type="PANTHER" id="PTHR31793:SF27">
    <property type="entry name" value="NOVEL THIOESTERASE SUPERFAMILY DOMAIN AND SAPOSIN A-TYPE DOMAIN CONTAINING PROTEIN (0610012H03RIK)"/>
    <property type="match status" value="1"/>
</dbReference>
<comment type="similarity">
    <text evidence="1">Belongs to the 4-hydroxybenzoyl-CoA thioesterase family.</text>
</comment>
<evidence type="ECO:0000313" key="3">
    <source>
        <dbReference type="EMBL" id="GHA14666.1"/>
    </source>
</evidence>
<dbReference type="Gene3D" id="3.10.129.10">
    <property type="entry name" value="Hotdog Thioesterase"/>
    <property type="match status" value="1"/>
</dbReference>
<dbReference type="InterPro" id="IPR006684">
    <property type="entry name" value="YbgC/YbaW"/>
</dbReference>
<dbReference type="PIRSF" id="PIRSF003230">
    <property type="entry name" value="YbgC"/>
    <property type="match status" value="1"/>
</dbReference>
<sequence length="142" mass="16723">MLRTSFDMEVPFYDVDAYRIVWHGNYPKYFEVARCQLLEAIGYPYEKMEQSGYFFPVIDLHTRYVKPIVFKQKIQVSAMLRDWENKLVIDYVIIDLDTGQRLTKGRTQQVAVLMPDNITQFQSPPELIQHIEAALRNTTEQG</sequence>
<dbReference type="AlphaFoldDB" id="A0A918VQ25"/>
<dbReference type="SUPFAM" id="SSF54637">
    <property type="entry name" value="Thioesterase/thiol ester dehydrase-isomerase"/>
    <property type="match status" value="1"/>
</dbReference>
<dbReference type="CDD" id="cd00586">
    <property type="entry name" value="4HBT"/>
    <property type="match status" value="1"/>
</dbReference>
<evidence type="ECO:0000313" key="4">
    <source>
        <dbReference type="Proteomes" id="UP000614811"/>
    </source>
</evidence>
<dbReference type="GO" id="GO:0047617">
    <property type="term" value="F:fatty acyl-CoA hydrolase activity"/>
    <property type="evidence" value="ECO:0007669"/>
    <property type="project" value="TreeGrafter"/>
</dbReference>
<reference evidence="3" key="2">
    <citation type="submission" date="2020-09" db="EMBL/GenBank/DDBJ databases">
        <authorList>
            <person name="Sun Q."/>
            <person name="Kim S."/>
        </authorList>
    </citation>
    <scope>NUCLEOTIDE SEQUENCE</scope>
    <source>
        <strain evidence="3">KCTC 12711</strain>
    </source>
</reference>
<keyword evidence="4" id="KW-1185">Reference proteome</keyword>
<dbReference type="PANTHER" id="PTHR31793">
    <property type="entry name" value="4-HYDROXYBENZOYL-COA THIOESTERASE FAMILY MEMBER"/>
    <property type="match status" value="1"/>
</dbReference>
<dbReference type="Proteomes" id="UP000614811">
    <property type="component" value="Unassembled WGS sequence"/>
</dbReference>
<evidence type="ECO:0000256" key="2">
    <source>
        <dbReference type="ARBA" id="ARBA00022801"/>
    </source>
</evidence>
<dbReference type="Pfam" id="PF13279">
    <property type="entry name" value="4HBT_2"/>
    <property type="match status" value="1"/>
</dbReference>
<dbReference type="InterPro" id="IPR050563">
    <property type="entry name" value="4-hydroxybenzoyl-CoA_TE"/>
</dbReference>
<evidence type="ECO:0000256" key="1">
    <source>
        <dbReference type="ARBA" id="ARBA00005953"/>
    </source>
</evidence>
<reference evidence="3" key="1">
    <citation type="journal article" date="2014" name="Int. J. Syst. Evol. Microbiol.">
        <title>Complete genome sequence of Corynebacterium casei LMG S-19264T (=DSM 44701T), isolated from a smear-ripened cheese.</title>
        <authorList>
            <consortium name="US DOE Joint Genome Institute (JGI-PGF)"/>
            <person name="Walter F."/>
            <person name="Albersmeier A."/>
            <person name="Kalinowski J."/>
            <person name="Ruckert C."/>
        </authorList>
    </citation>
    <scope>NUCLEOTIDE SEQUENCE</scope>
    <source>
        <strain evidence="3">KCTC 12711</strain>
    </source>
</reference>
<gene>
    <name evidence="3" type="ORF">GCM10008090_25590</name>
</gene>
<dbReference type="InterPro" id="IPR029069">
    <property type="entry name" value="HotDog_dom_sf"/>
</dbReference>
<protein>
    <submittedName>
        <fullName evidence="3">Thioesterase</fullName>
    </submittedName>
</protein>
<dbReference type="RefSeq" id="WP_229794284.1">
    <property type="nucleotide sequence ID" value="NZ_BMXA01000004.1"/>
</dbReference>